<keyword evidence="2" id="KW-1185">Reference proteome</keyword>
<sequence length="255" mass="27058">MIQPDSGGADASAASLEVDGVVVDFQGLRAIEDVSLTLRPGEILGLIGPNGAGKTTLINVLTGFQAVTQGSVRLGGVDIAGWKPHERSRRGLVRTFQSVLPFAGLTALENVEAGGVAIGLVRGEARAEAVRILSEMGLAHAANRKAGTLPFGEERRVGIARAIAMRPRFLLMDEPAAGLNDAECRDLQTIVRGICVSLSCGVLFIEHRMSMVFELCHRIQVLQLGRTLALGPTDAIRADPKVRKAYLGEDEVSPC</sequence>
<dbReference type="Proteomes" id="UP000616151">
    <property type="component" value="Unassembled WGS sequence"/>
</dbReference>
<keyword evidence="1" id="KW-0547">Nucleotide-binding</keyword>
<protein>
    <submittedName>
        <fullName evidence="1">ABC transporter ATP-binding protein</fullName>
    </submittedName>
</protein>
<gene>
    <name evidence="1" type="ORF">JHL16_05040</name>
</gene>
<keyword evidence="1" id="KW-0067">ATP-binding</keyword>
<name>A0ACC5QZ83_9HYPH</name>
<evidence type="ECO:0000313" key="2">
    <source>
        <dbReference type="Proteomes" id="UP000616151"/>
    </source>
</evidence>
<proteinExistence type="predicted"/>
<organism evidence="1 2">
    <name type="scientific">Taklimakanibacter albus</name>
    <dbReference type="NCBI Taxonomy" id="2800327"/>
    <lineage>
        <taxon>Bacteria</taxon>
        <taxon>Pseudomonadati</taxon>
        <taxon>Pseudomonadota</taxon>
        <taxon>Alphaproteobacteria</taxon>
        <taxon>Hyphomicrobiales</taxon>
        <taxon>Aestuariivirgaceae</taxon>
        <taxon>Taklimakanibacter</taxon>
    </lineage>
</organism>
<accession>A0ACC5QZ83</accession>
<reference evidence="1" key="1">
    <citation type="submission" date="2021-01" db="EMBL/GenBank/DDBJ databases">
        <authorList>
            <person name="Sun Q."/>
        </authorList>
    </citation>
    <scope>NUCLEOTIDE SEQUENCE</scope>
    <source>
        <strain evidence="1">YIM B02566</strain>
    </source>
</reference>
<dbReference type="EMBL" id="JAENHL010000006">
    <property type="protein sequence ID" value="MBK1865708.1"/>
    <property type="molecule type" value="Genomic_DNA"/>
</dbReference>
<evidence type="ECO:0000313" key="1">
    <source>
        <dbReference type="EMBL" id="MBK1865708.1"/>
    </source>
</evidence>
<comment type="caution">
    <text evidence="1">The sequence shown here is derived from an EMBL/GenBank/DDBJ whole genome shotgun (WGS) entry which is preliminary data.</text>
</comment>